<gene>
    <name evidence="5" type="ORF">IAR55_006711</name>
</gene>
<dbReference type="AlphaFoldDB" id="A0AAW0YTF0"/>
<feature type="compositionally biased region" description="Polar residues" evidence="4">
    <location>
        <begin position="289"/>
        <end position="305"/>
    </location>
</feature>
<comment type="caution">
    <text evidence="5">The sequence shown here is derived from an EMBL/GenBank/DDBJ whole genome shotgun (WGS) entry which is preliminary data.</text>
</comment>
<keyword evidence="2" id="KW-0539">Nucleus</keyword>
<dbReference type="GeneID" id="92183969"/>
<feature type="compositionally biased region" description="Low complexity" evidence="4">
    <location>
        <begin position="228"/>
        <end position="245"/>
    </location>
</feature>
<evidence type="ECO:0000256" key="4">
    <source>
        <dbReference type="SAM" id="MobiDB-lite"/>
    </source>
</evidence>
<evidence type="ECO:0008006" key="7">
    <source>
        <dbReference type="Google" id="ProtNLM"/>
    </source>
</evidence>
<dbReference type="GO" id="GO:0006397">
    <property type="term" value="P:mRNA processing"/>
    <property type="evidence" value="ECO:0007669"/>
    <property type="project" value="InterPro"/>
</dbReference>
<accession>A0AAW0YTF0</accession>
<evidence type="ECO:0000313" key="5">
    <source>
        <dbReference type="EMBL" id="KAK8843919.1"/>
    </source>
</evidence>
<dbReference type="KEGG" id="kne:92183969"/>
<proteinExistence type="predicted"/>
<dbReference type="EMBL" id="JBCAWK010000014">
    <property type="protein sequence ID" value="KAK8843919.1"/>
    <property type="molecule type" value="Genomic_DNA"/>
</dbReference>
<feature type="compositionally biased region" description="Basic and acidic residues" evidence="4">
    <location>
        <begin position="325"/>
        <end position="337"/>
    </location>
</feature>
<sequence>MSSAPFTEDALNRYRITHSDRELRPLLRRLHRLSHDDDPSGSGTESVEESAERDLVRMELKKWKISVERVMGSVGNLERQKWRYRMKAEETVRRTQQLRQTLSQEKEELERMRRLRDHQMKCDEVAARIASRGKSRAELDEQILALESSLEDHRTSHSLYLQTTQSRLDTFSQITRLIEDCRGMKLPVDPSNSVPAGTSGGEEMDVDPPVAAAPTKLSAAAQPFQPVTTTTTTTPTSAPRSSTPTISHPLPNPVTSSSTLKAPTGHGLPSRPGSAIRPPPSGPSRTSSHTLPNRPSSLRSSTTPAATHGGSLEDGEVGPEEGEVAEERGNKRAREEGSTVPRSTRSRAK</sequence>
<feature type="compositionally biased region" description="Acidic residues" evidence="4">
    <location>
        <begin position="313"/>
        <end position="324"/>
    </location>
</feature>
<evidence type="ECO:0000256" key="1">
    <source>
        <dbReference type="ARBA" id="ARBA00004123"/>
    </source>
</evidence>
<dbReference type="InterPro" id="IPR008501">
    <property type="entry name" value="THOC7/Mft1"/>
</dbReference>
<protein>
    <recommendedName>
        <fullName evidence="7">THO complex subunit 7</fullName>
    </recommendedName>
</protein>
<evidence type="ECO:0000313" key="6">
    <source>
        <dbReference type="Proteomes" id="UP001388673"/>
    </source>
</evidence>
<reference evidence="5 6" key="1">
    <citation type="journal article" date="2024" name="bioRxiv">
        <title>Comparative genomics of Cryptococcus and Kwoniella reveals pathogenesis evolution and contrasting karyotype dynamics via intercentromeric recombination or chromosome fusion.</title>
        <authorList>
            <person name="Coelho M.A."/>
            <person name="David-Palma M."/>
            <person name="Shea T."/>
            <person name="Bowers K."/>
            <person name="McGinley-Smith S."/>
            <person name="Mohammad A.W."/>
            <person name="Gnirke A."/>
            <person name="Yurkov A.M."/>
            <person name="Nowrousian M."/>
            <person name="Sun S."/>
            <person name="Cuomo C.A."/>
            <person name="Heitman J."/>
        </authorList>
    </citation>
    <scope>NUCLEOTIDE SEQUENCE [LARGE SCALE GENOMIC DNA]</scope>
    <source>
        <strain evidence="5 6">CBS 13917</strain>
    </source>
</reference>
<evidence type="ECO:0000256" key="3">
    <source>
        <dbReference type="SAM" id="Coils"/>
    </source>
</evidence>
<organism evidence="5 6">
    <name type="scientific">Kwoniella newhampshirensis</name>
    <dbReference type="NCBI Taxonomy" id="1651941"/>
    <lineage>
        <taxon>Eukaryota</taxon>
        <taxon>Fungi</taxon>
        <taxon>Dikarya</taxon>
        <taxon>Basidiomycota</taxon>
        <taxon>Agaricomycotina</taxon>
        <taxon>Tremellomycetes</taxon>
        <taxon>Tremellales</taxon>
        <taxon>Cryptococcaceae</taxon>
        <taxon>Kwoniella</taxon>
    </lineage>
</organism>
<name>A0AAW0YTF0_9TREE</name>
<dbReference type="Proteomes" id="UP001388673">
    <property type="component" value="Unassembled WGS sequence"/>
</dbReference>
<dbReference type="GO" id="GO:0000445">
    <property type="term" value="C:THO complex part of transcription export complex"/>
    <property type="evidence" value="ECO:0007669"/>
    <property type="project" value="InterPro"/>
</dbReference>
<feature type="coiled-coil region" evidence="3">
    <location>
        <begin position="85"/>
        <end position="156"/>
    </location>
</feature>
<dbReference type="Pfam" id="PF05615">
    <property type="entry name" value="THOC7"/>
    <property type="match status" value="1"/>
</dbReference>
<comment type="subcellular location">
    <subcellularLocation>
        <location evidence="1">Nucleus</location>
    </subcellularLocation>
</comment>
<evidence type="ECO:0000256" key="2">
    <source>
        <dbReference type="ARBA" id="ARBA00023242"/>
    </source>
</evidence>
<feature type="region of interest" description="Disordered" evidence="4">
    <location>
        <begin position="184"/>
        <end position="349"/>
    </location>
</feature>
<keyword evidence="6" id="KW-1185">Reference proteome</keyword>
<keyword evidence="3" id="KW-0175">Coiled coil</keyword>
<dbReference type="RefSeq" id="XP_066799483.1">
    <property type="nucleotide sequence ID" value="XM_066949791.1"/>
</dbReference>